<reference evidence="2" key="1">
    <citation type="journal article" date="2023" name="Nat. Plants">
        <title>Single-cell RNA sequencing provides a high-resolution roadmap for understanding the multicellular compartmentation of specialized metabolism.</title>
        <authorList>
            <person name="Sun S."/>
            <person name="Shen X."/>
            <person name="Li Y."/>
            <person name="Li Y."/>
            <person name="Wang S."/>
            <person name="Li R."/>
            <person name="Zhang H."/>
            <person name="Shen G."/>
            <person name="Guo B."/>
            <person name="Wei J."/>
            <person name="Xu J."/>
            <person name="St-Pierre B."/>
            <person name="Chen S."/>
            <person name="Sun C."/>
        </authorList>
    </citation>
    <scope>NUCLEOTIDE SEQUENCE [LARGE SCALE GENOMIC DNA]</scope>
</reference>
<evidence type="ECO:0000313" key="2">
    <source>
        <dbReference type="Proteomes" id="UP001060085"/>
    </source>
</evidence>
<sequence length="186" mass="21322">MQVRMHIPFKALFSFFYLMEYLMIHLLFKKYELELRNINCNIIENEIQEKISEGFAKWFRNEAKFYELWIKAKEDAEASSSGMSRGHLYGAGLEVAQLIAKNSRAAAARLIRRVEDVVSRVFAAFDEHMRRLFKHSHFAYIPLPLMMPLVRVAMNSSTSPFIHAPGPTSPLPDPMDGAPPSCKDAI</sequence>
<gene>
    <name evidence="1" type="ORF">M9H77_23237</name>
</gene>
<dbReference type="Proteomes" id="UP001060085">
    <property type="component" value="Linkage Group LG05"/>
</dbReference>
<accession>A0ACC0AUW8</accession>
<evidence type="ECO:0000313" key="1">
    <source>
        <dbReference type="EMBL" id="KAI5663914.1"/>
    </source>
</evidence>
<proteinExistence type="predicted"/>
<comment type="caution">
    <text evidence="1">The sequence shown here is derived from an EMBL/GenBank/DDBJ whole genome shotgun (WGS) entry which is preliminary data.</text>
</comment>
<dbReference type="EMBL" id="CM044705">
    <property type="protein sequence ID" value="KAI5663914.1"/>
    <property type="molecule type" value="Genomic_DNA"/>
</dbReference>
<name>A0ACC0AUW8_CATRO</name>
<protein>
    <submittedName>
        <fullName evidence="1">Uncharacterized protein</fullName>
    </submittedName>
</protein>
<keyword evidence="2" id="KW-1185">Reference proteome</keyword>
<organism evidence="1 2">
    <name type="scientific">Catharanthus roseus</name>
    <name type="common">Madagascar periwinkle</name>
    <name type="synonym">Vinca rosea</name>
    <dbReference type="NCBI Taxonomy" id="4058"/>
    <lineage>
        <taxon>Eukaryota</taxon>
        <taxon>Viridiplantae</taxon>
        <taxon>Streptophyta</taxon>
        <taxon>Embryophyta</taxon>
        <taxon>Tracheophyta</taxon>
        <taxon>Spermatophyta</taxon>
        <taxon>Magnoliopsida</taxon>
        <taxon>eudicotyledons</taxon>
        <taxon>Gunneridae</taxon>
        <taxon>Pentapetalae</taxon>
        <taxon>asterids</taxon>
        <taxon>lamiids</taxon>
        <taxon>Gentianales</taxon>
        <taxon>Apocynaceae</taxon>
        <taxon>Rauvolfioideae</taxon>
        <taxon>Vinceae</taxon>
        <taxon>Catharanthinae</taxon>
        <taxon>Catharanthus</taxon>
    </lineage>
</organism>